<organism evidence="2 3">
    <name type="scientific">Thalassotalea litorea</name>
    <dbReference type="NCBI Taxonomy" id="2020715"/>
    <lineage>
        <taxon>Bacteria</taxon>
        <taxon>Pseudomonadati</taxon>
        <taxon>Pseudomonadota</taxon>
        <taxon>Gammaproteobacteria</taxon>
        <taxon>Alteromonadales</taxon>
        <taxon>Colwelliaceae</taxon>
        <taxon>Thalassotalea</taxon>
    </lineage>
</organism>
<dbReference type="InterPro" id="IPR019734">
    <property type="entry name" value="TPR_rpt"/>
</dbReference>
<dbReference type="Gene3D" id="1.25.40.10">
    <property type="entry name" value="Tetratricopeptide repeat domain"/>
    <property type="match status" value="1"/>
</dbReference>
<dbReference type="Proteomes" id="UP000307790">
    <property type="component" value="Unassembled WGS sequence"/>
</dbReference>
<dbReference type="EMBL" id="VCBC01000008">
    <property type="protein sequence ID" value="TLU65111.1"/>
    <property type="molecule type" value="Genomic_DNA"/>
</dbReference>
<reference evidence="2 3" key="1">
    <citation type="submission" date="2019-05" db="EMBL/GenBank/DDBJ databases">
        <title>Genome sequences of Thalassotalea litorea 1K03283.</title>
        <authorList>
            <person name="Zhang D."/>
        </authorList>
    </citation>
    <scope>NUCLEOTIDE SEQUENCE [LARGE SCALE GENOMIC DNA]</scope>
    <source>
        <strain evidence="2 3">MCCC 1K03283</strain>
    </source>
</reference>
<dbReference type="OrthoDB" id="255821at2"/>
<comment type="caution">
    <text evidence="2">The sequence shown here is derived from an EMBL/GenBank/DDBJ whole genome shotgun (WGS) entry which is preliminary data.</text>
</comment>
<gene>
    <name evidence="2" type="ORF">FE810_09295</name>
</gene>
<evidence type="ECO:0000256" key="1">
    <source>
        <dbReference type="PROSITE-ProRule" id="PRU00339"/>
    </source>
</evidence>
<proteinExistence type="predicted"/>
<sequence>MNSIKSNSRLRSIRHGLLLCILPMVLVGCAMSPEEEAALLVEQQRLEEEARQAKLKEGKSEEYLRLVALPNKYKQSAVQVQPPLSHEIKSAMAKVDGGEVTDGRKALEKISINHPNLSGIKLKLGDIALKDNNLKLAQVYYQQAISANQFNYFAHNRLGTVLRKLGQFEQAKQHYLSALDSWPAFAPAHHNLGILLDIYLGDKAGAIDHYQTYQVLTDNKNRKVNGWISDSSAQLSALQKDNNNG</sequence>
<keyword evidence="3" id="KW-1185">Reference proteome</keyword>
<dbReference type="PROSITE" id="PS51257">
    <property type="entry name" value="PROKAR_LIPOPROTEIN"/>
    <property type="match status" value="1"/>
</dbReference>
<evidence type="ECO:0000313" key="2">
    <source>
        <dbReference type="EMBL" id="TLU65111.1"/>
    </source>
</evidence>
<dbReference type="Pfam" id="PF13431">
    <property type="entry name" value="TPR_17"/>
    <property type="match status" value="1"/>
</dbReference>
<dbReference type="AlphaFoldDB" id="A0A5R9IPC4"/>
<dbReference type="InterPro" id="IPR011990">
    <property type="entry name" value="TPR-like_helical_dom_sf"/>
</dbReference>
<dbReference type="RefSeq" id="WP_138319781.1">
    <property type="nucleotide sequence ID" value="NZ_VCBC01000008.1"/>
</dbReference>
<evidence type="ECO:0000313" key="3">
    <source>
        <dbReference type="Proteomes" id="UP000307790"/>
    </source>
</evidence>
<feature type="repeat" description="TPR" evidence="1">
    <location>
        <begin position="152"/>
        <end position="185"/>
    </location>
</feature>
<dbReference type="PROSITE" id="PS50005">
    <property type="entry name" value="TPR"/>
    <property type="match status" value="1"/>
</dbReference>
<protein>
    <submittedName>
        <fullName evidence="2">Tetratricopeptide repeat protein</fullName>
    </submittedName>
</protein>
<accession>A0A5R9IPC4</accession>
<dbReference type="SMART" id="SM00028">
    <property type="entry name" value="TPR"/>
    <property type="match status" value="2"/>
</dbReference>
<keyword evidence="1" id="KW-0802">TPR repeat</keyword>
<name>A0A5R9IPC4_9GAMM</name>
<dbReference type="SUPFAM" id="SSF48452">
    <property type="entry name" value="TPR-like"/>
    <property type="match status" value="1"/>
</dbReference>